<dbReference type="PIRSF" id="PIRSF500176">
    <property type="entry name" value="L_ASNase"/>
    <property type="match status" value="1"/>
</dbReference>
<dbReference type="Pfam" id="PF00710">
    <property type="entry name" value="Asparaginase"/>
    <property type="match status" value="1"/>
</dbReference>
<dbReference type="InterPro" id="IPR027474">
    <property type="entry name" value="L-asparaginase_N"/>
</dbReference>
<evidence type="ECO:0000256" key="2">
    <source>
        <dbReference type="PIRSR" id="PIRSR001220-2"/>
    </source>
</evidence>
<feature type="binding site" evidence="2">
    <location>
        <position position="59"/>
    </location>
    <ligand>
        <name>substrate</name>
    </ligand>
</feature>
<dbReference type="GO" id="GO:0004067">
    <property type="term" value="F:asparaginase activity"/>
    <property type="evidence" value="ECO:0007669"/>
    <property type="project" value="UniProtKB-UniRule"/>
</dbReference>
<dbReference type="InterPro" id="IPR037152">
    <property type="entry name" value="L-asparaginase_N_sf"/>
</dbReference>
<dbReference type="InterPro" id="IPR027475">
    <property type="entry name" value="Asparaginase/glutaminase_AS2"/>
</dbReference>
<evidence type="ECO:0000256" key="3">
    <source>
        <dbReference type="PROSITE-ProRule" id="PRU10100"/>
    </source>
</evidence>
<dbReference type="InterPro" id="IPR006034">
    <property type="entry name" value="Asparaginase/glutaminase-like"/>
</dbReference>
<dbReference type="AlphaFoldDB" id="A0A1H4QEU6"/>
<evidence type="ECO:0000256" key="1">
    <source>
        <dbReference type="PIRSR" id="PIRSR001220-1"/>
    </source>
</evidence>
<dbReference type="PROSITE" id="PS00917">
    <property type="entry name" value="ASN_GLN_ASE_2"/>
    <property type="match status" value="1"/>
</dbReference>
<dbReference type="SUPFAM" id="SSF53774">
    <property type="entry name" value="Glutaminase/Asparaginase"/>
    <property type="match status" value="1"/>
</dbReference>
<feature type="binding site" evidence="2">
    <location>
        <begin position="90"/>
        <end position="91"/>
    </location>
    <ligand>
        <name>substrate</name>
    </ligand>
</feature>
<sequence length="186" mass="20199">MMGGMHRVHLLTTGGTIEKRYVEQDGSMENTVPQIRRCLSLMRLPNTEVTVEELMNIDSLIMTDDHRKLIAQRVLAQAIEGTAVLVTHGTDTMVETGKVVADTLARHAGAGNVPVVFTGAMTPFGIEGSDALQNLTEALLATKLLHGGVHLVFHGEIFPIGNVRKDRENSRFLRTESGAASSANRQ</sequence>
<accession>A0A1H4QEU6</accession>
<name>A0A1H4QEU6_9BACT</name>
<protein>
    <submittedName>
        <fullName evidence="5">L-asparaginase</fullName>
    </submittedName>
</protein>
<dbReference type="Proteomes" id="UP000182409">
    <property type="component" value="Unassembled WGS sequence"/>
</dbReference>
<dbReference type="PANTHER" id="PTHR11707:SF28">
    <property type="entry name" value="60 KDA LYSOPHOSPHOLIPASE"/>
    <property type="match status" value="1"/>
</dbReference>
<feature type="domain" description="L-asparaginase N-terminal" evidence="4">
    <location>
        <begin position="7"/>
        <end position="167"/>
    </location>
</feature>
<evidence type="ECO:0000313" key="6">
    <source>
        <dbReference type="Proteomes" id="UP000182409"/>
    </source>
</evidence>
<dbReference type="SMART" id="SM00870">
    <property type="entry name" value="Asparaginase"/>
    <property type="match status" value="1"/>
</dbReference>
<feature type="active site" evidence="3">
    <location>
        <position position="90"/>
    </location>
</feature>
<feature type="active site" description="O-isoaspartyl threonine intermediate" evidence="1">
    <location>
        <position position="16"/>
    </location>
</feature>
<dbReference type="EMBL" id="FNSD01000001">
    <property type="protein sequence ID" value="SEC18131.1"/>
    <property type="molecule type" value="Genomic_DNA"/>
</dbReference>
<dbReference type="PROSITE" id="PS51732">
    <property type="entry name" value="ASN_GLN_ASE_3"/>
    <property type="match status" value="1"/>
</dbReference>
<organism evidence="5 6">
    <name type="scientific">Terriglobus roseus</name>
    <dbReference type="NCBI Taxonomy" id="392734"/>
    <lineage>
        <taxon>Bacteria</taxon>
        <taxon>Pseudomonadati</taxon>
        <taxon>Acidobacteriota</taxon>
        <taxon>Terriglobia</taxon>
        <taxon>Terriglobales</taxon>
        <taxon>Acidobacteriaceae</taxon>
        <taxon>Terriglobus</taxon>
    </lineage>
</organism>
<evidence type="ECO:0000313" key="5">
    <source>
        <dbReference type="EMBL" id="SEC18131.1"/>
    </source>
</evidence>
<dbReference type="PANTHER" id="PTHR11707">
    <property type="entry name" value="L-ASPARAGINASE"/>
    <property type="match status" value="1"/>
</dbReference>
<dbReference type="Gene3D" id="3.40.50.1170">
    <property type="entry name" value="L-asparaginase, N-terminal domain"/>
    <property type="match status" value="1"/>
</dbReference>
<dbReference type="PRINTS" id="PR00139">
    <property type="entry name" value="ASNGLNASE"/>
</dbReference>
<reference evidence="5 6" key="1">
    <citation type="submission" date="2016-10" db="EMBL/GenBank/DDBJ databases">
        <authorList>
            <person name="de Groot N.N."/>
        </authorList>
    </citation>
    <scope>NUCLEOTIDE SEQUENCE [LARGE SCALE GENOMIC DNA]</scope>
    <source>
        <strain evidence="5 6">AB35.6</strain>
    </source>
</reference>
<proteinExistence type="predicted"/>
<gene>
    <name evidence="5" type="ORF">SAMN05443244_2852</name>
</gene>
<dbReference type="PIRSF" id="PIRSF001220">
    <property type="entry name" value="L-ASNase_gatD"/>
    <property type="match status" value="1"/>
</dbReference>
<dbReference type="InterPro" id="IPR036152">
    <property type="entry name" value="Asp/glu_Ase-like_sf"/>
</dbReference>
<evidence type="ECO:0000259" key="4">
    <source>
        <dbReference type="Pfam" id="PF00710"/>
    </source>
</evidence>